<gene>
    <name evidence="2" type="ORF">HMPREF9719_00880</name>
</gene>
<keyword evidence="1" id="KW-0472">Membrane</keyword>
<dbReference type="AlphaFoldDB" id="K0YF92"/>
<feature type="transmembrane region" description="Helical" evidence="1">
    <location>
        <begin position="37"/>
        <end position="54"/>
    </location>
</feature>
<sequence>MTDRFKRFFGGPGPLVFLAAAAAIFLLAVLTNGIEPGARALLVLAIVVPVVLTVHNIRSPKKRGDEPARREEEGPRG</sequence>
<evidence type="ECO:0000256" key="1">
    <source>
        <dbReference type="SAM" id="Phobius"/>
    </source>
</evidence>
<keyword evidence="1" id="KW-1133">Transmembrane helix</keyword>
<proteinExistence type="predicted"/>
<keyword evidence="1" id="KW-0812">Transmembrane</keyword>
<organism evidence="2 3">
    <name type="scientific">Corynebacterium otitidis ATCC 51513</name>
    <dbReference type="NCBI Taxonomy" id="883169"/>
    <lineage>
        <taxon>Bacteria</taxon>
        <taxon>Bacillati</taxon>
        <taxon>Actinomycetota</taxon>
        <taxon>Actinomycetes</taxon>
        <taxon>Mycobacteriales</taxon>
        <taxon>Corynebacteriaceae</taxon>
        <taxon>Corynebacterium</taxon>
    </lineage>
</organism>
<reference evidence="2 3" key="1">
    <citation type="submission" date="2012-08" db="EMBL/GenBank/DDBJ databases">
        <title>The Genome Sequence of Turicella otitidis ATCC 51513.</title>
        <authorList>
            <consortium name="The Broad Institute Genome Sequencing Platform"/>
            <person name="Earl A."/>
            <person name="Ward D."/>
            <person name="Feldgarden M."/>
            <person name="Gevers D."/>
            <person name="Huys G."/>
            <person name="Walker B."/>
            <person name="Young S.K."/>
            <person name="Zeng Q."/>
            <person name="Gargeya S."/>
            <person name="Fitzgerald M."/>
            <person name="Haas B."/>
            <person name="Abouelleil A."/>
            <person name="Alvarado L."/>
            <person name="Arachchi H.M."/>
            <person name="Berlin A.M."/>
            <person name="Chapman S.B."/>
            <person name="Goldberg J."/>
            <person name="Griggs A."/>
            <person name="Gujja S."/>
            <person name="Hansen M."/>
            <person name="Howarth C."/>
            <person name="Imamovic A."/>
            <person name="Larimer J."/>
            <person name="McCowen C."/>
            <person name="Montmayeur A."/>
            <person name="Murphy C."/>
            <person name="Neiman D."/>
            <person name="Pearson M."/>
            <person name="Priest M."/>
            <person name="Roberts A."/>
            <person name="Saif S."/>
            <person name="Shea T."/>
            <person name="Sisk P."/>
            <person name="Sykes S."/>
            <person name="Wortman J."/>
            <person name="Nusbaum C."/>
            <person name="Birren B."/>
        </authorList>
    </citation>
    <scope>NUCLEOTIDE SEQUENCE [LARGE SCALE GENOMIC DNA]</scope>
    <source>
        <strain evidence="2 3">ATCC 51513</strain>
    </source>
</reference>
<evidence type="ECO:0000313" key="2">
    <source>
        <dbReference type="EMBL" id="EJZ82207.1"/>
    </source>
</evidence>
<dbReference type="EMBL" id="AHAE01000039">
    <property type="protein sequence ID" value="EJZ82207.1"/>
    <property type="molecule type" value="Genomic_DNA"/>
</dbReference>
<evidence type="ECO:0000313" key="3">
    <source>
        <dbReference type="Proteomes" id="UP000006078"/>
    </source>
</evidence>
<keyword evidence="3" id="KW-1185">Reference proteome</keyword>
<accession>K0YF92</accession>
<dbReference type="HOGENOM" id="CLU_2637030_0_0_11"/>
<comment type="caution">
    <text evidence="2">The sequence shown here is derived from an EMBL/GenBank/DDBJ whole genome shotgun (WGS) entry which is preliminary data.</text>
</comment>
<dbReference type="RefSeq" id="WP_004600770.1">
    <property type="nucleotide sequence ID" value="NZ_HF541866.1"/>
</dbReference>
<feature type="transmembrane region" description="Helical" evidence="1">
    <location>
        <begin position="12"/>
        <end position="31"/>
    </location>
</feature>
<dbReference type="Proteomes" id="UP000006078">
    <property type="component" value="Unassembled WGS sequence"/>
</dbReference>
<protein>
    <submittedName>
        <fullName evidence="2">Uncharacterized protein</fullName>
    </submittedName>
</protein>
<name>K0YF92_9CORY</name>